<name>A0A1X0QNE0_RHIZD</name>
<evidence type="ECO:0000313" key="2">
    <source>
        <dbReference type="EMBL" id="ORE01283.1"/>
    </source>
</evidence>
<dbReference type="AlphaFoldDB" id="A0A1X0QNE0"/>
<dbReference type="PANTHER" id="PTHR39463">
    <property type="entry name" value="MEDUSA"/>
    <property type="match status" value="1"/>
</dbReference>
<feature type="domain" description="DUF7082" evidence="1">
    <location>
        <begin position="219"/>
        <end position="306"/>
    </location>
</feature>
<evidence type="ECO:0000259" key="1">
    <source>
        <dbReference type="Pfam" id="PF23305"/>
    </source>
</evidence>
<reference evidence="2" key="1">
    <citation type="journal article" date="2016" name="Proc. Natl. Acad. Sci. U.S.A.">
        <title>Lipid metabolic changes in an early divergent fungus govern the establishment of a mutualistic symbiosis with endobacteria.</title>
        <authorList>
            <person name="Lastovetsky O.A."/>
            <person name="Gaspar M.L."/>
            <person name="Mondo S.J."/>
            <person name="LaButti K.M."/>
            <person name="Sandor L."/>
            <person name="Grigoriev I.V."/>
            <person name="Henry S.A."/>
            <person name="Pawlowska T.E."/>
        </authorList>
    </citation>
    <scope>NUCLEOTIDE SEQUENCE [LARGE SCALE GENOMIC DNA]</scope>
    <source>
        <strain evidence="2">ATCC 52814</strain>
    </source>
</reference>
<dbReference type="InterPro" id="IPR055509">
    <property type="entry name" value="DUF7082"/>
</dbReference>
<feature type="domain" description="DUF7082" evidence="1">
    <location>
        <begin position="173"/>
        <end position="218"/>
    </location>
</feature>
<protein>
    <recommendedName>
        <fullName evidence="1">DUF7082 domain-containing protein</fullName>
    </recommendedName>
</protein>
<dbReference type="VEuPathDB" id="FungiDB:BCV72DRAFT_310172"/>
<dbReference type="PANTHER" id="PTHR39463:SF1">
    <property type="entry name" value="MEDUSA"/>
    <property type="match status" value="1"/>
</dbReference>
<accession>A0A1X0QNE0</accession>
<dbReference type="GO" id="GO:0005634">
    <property type="term" value="C:nucleus"/>
    <property type="evidence" value="ECO:0007669"/>
    <property type="project" value="TreeGrafter"/>
</dbReference>
<gene>
    <name evidence="2" type="ORF">BCV72DRAFT_310172</name>
</gene>
<sequence length="322" mass="36979">MDQETFPTINYIEIFTTRDTKRIDVTVIIHANIQKELKLAFNEFVLDTKQAHHQEITSLVATILPMPFINSRIAVHICFIEHGTIVDTQFIASFIYEQDTMNTSLIRAHSLKDTTYPTLRPQPASATQPTPPMSLPYNDFSSDSVHSCITKTSSYTDSIYVAGYQFCHDLNRQIDLKIIGDTNDVMHSWAAEERGKGRRLVQFWRQKEQTDITCAFKPRNVFFTTSADLIALIESLLGTNFNVDEKNRVRRNLEGLRPVTIGKDKPESANFFKLIMSYPDPKPRNIERDLKVFSWRSLPFALKKIISKYSTHSLASKILCHE</sequence>
<organism evidence="2">
    <name type="scientific">Rhizopus microsporus var. microsporus</name>
    <dbReference type="NCBI Taxonomy" id="86635"/>
    <lineage>
        <taxon>Eukaryota</taxon>
        <taxon>Fungi</taxon>
        <taxon>Fungi incertae sedis</taxon>
        <taxon>Mucoromycota</taxon>
        <taxon>Mucoromycotina</taxon>
        <taxon>Mucoromycetes</taxon>
        <taxon>Mucorales</taxon>
        <taxon>Mucorineae</taxon>
        <taxon>Rhizopodaceae</taxon>
        <taxon>Rhizopus</taxon>
    </lineage>
</organism>
<dbReference type="Proteomes" id="UP000242414">
    <property type="component" value="Unassembled WGS sequence"/>
</dbReference>
<dbReference type="EMBL" id="KV922156">
    <property type="protein sequence ID" value="ORE01283.1"/>
    <property type="molecule type" value="Genomic_DNA"/>
</dbReference>
<dbReference type="Pfam" id="PF23305">
    <property type="entry name" value="DUF7082"/>
    <property type="match status" value="2"/>
</dbReference>
<proteinExistence type="predicted"/>
<dbReference type="OrthoDB" id="1751210at2759"/>